<keyword evidence="4" id="KW-0031">Aminopeptidase</keyword>
<feature type="domain" description="AB hydrolase-1" evidence="3">
    <location>
        <begin position="46"/>
        <end position="174"/>
    </location>
</feature>
<evidence type="ECO:0000256" key="2">
    <source>
        <dbReference type="ARBA" id="ARBA00022801"/>
    </source>
</evidence>
<dbReference type="GO" id="GO:0004177">
    <property type="term" value="F:aminopeptidase activity"/>
    <property type="evidence" value="ECO:0007669"/>
    <property type="project" value="UniProtKB-KW"/>
</dbReference>
<accession>A0A376CK07</accession>
<gene>
    <name evidence="4" type="primary">pip</name>
    <name evidence="4" type="ORF">NCTC11862_00361</name>
</gene>
<comment type="similarity">
    <text evidence="1">Belongs to the peptidase S33 family.</text>
</comment>
<dbReference type="PRINTS" id="PR00793">
    <property type="entry name" value="PROAMNOPTASE"/>
</dbReference>
<protein>
    <submittedName>
        <fullName evidence="4">Proline iminopeptidase</fullName>
        <ecNumber evidence="4">3.4.11.5</ecNumber>
    </submittedName>
</protein>
<reference evidence="4 5" key="1">
    <citation type="submission" date="2018-06" db="EMBL/GenBank/DDBJ databases">
        <authorList>
            <consortium name="Pathogen Informatics"/>
            <person name="Doyle S."/>
        </authorList>
    </citation>
    <scope>NUCLEOTIDE SEQUENCE [LARGE SCALE GENOMIC DNA]</scope>
    <source>
        <strain evidence="4 5">NCTC11862</strain>
    </source>
</reference>
<evidence type="ECO:0000259" key="3">
    <source>
        <dbReference type="Pfam" id="PF00561"/>
    </source>
</evidence>
<keyword evidence="5" id="KW-1185">Reference proteome</keyword>
<dbReference type="OrthoDB" id="9796770at2"/>
<evidence type="ECO:0000313" key="4">
    <source>
        <dbReference type="EMBL" id="STC68602.1"/>
    </source>
</evidence>
<sequence length="421" mass="46650">MRTVSATYGGLTIHDHTLPVPWDRTDPTRGNCQLFARELVADPAAPTLLYLQGGPGNPAPRPTDIDGWLATALRHYRVVLLDQRGTGRSSRVDRHSLNDDSLLPLLRADNIVADAEELRQALGLERWDVLGQSFGGFCITHYLSVAPESVGRAYFTGGLPGVGVHADDVYRATFATMELRHREFYDQVPWAEERVREVCHHLDNADETLPTGERLSSRRLRTVGIGLGRGNGIADMAMLFDAPFYTVRGEKRLQPDFLAEVGQRVSFERTPLYALIHESIYGAPGAATAWSAQRVSEQLEGFAPDADPTGEDPFYLTGEHIFPFLFDEDPALQPLREAAHRLAVKDDWSALYDPSALAEAESSCAAAVYTNDMFVPRAMSLNTAALLPHMTVWETAKYQHDGIRRAGDTIADTLFHLARRL</sequence>
<dbReference type="EMBL" id="UFXQ01000001">
    <property type="protein sequence ID" value="STC68602.1"/>
    <property type="molecule type" value="Genomic_DNA"/>
</dbReference>
<dbReference type="InterPro" id="IPR002410">
    <property type="entry name" value="Peptidase_S33"/>
</dbReference>
<keyword evidence="2 4" id="KW-0378">Hydrolase</keyword>
<name>A0A376CK07_9CORY</name>
<dbReference type="InterPro" id="IPR029058">
    <property type="entry name" value="AB_hydrolase_fold"/>
</dbReference>
<dbReference type="RefSeq" id="WP_018582104.1">
    <property type="nucleotide sequence ID" value="NZ_LDYD01000007.1"/>
</dbReference>
<dbReference type="GO" id="GO:0006508">
    <property type="term" value="P:proteolysis"/>
    <property type="evidence" value="ECO:0007669"/>
    <property type="project" value="InterPro"/>
</dbReference>
<dbReference type="EC" id="3.4.11.5" evidence="4"/>
<keyword evidence="4" id="KW-0645">Protease</keyword>
<evidence type="ECO:0000256" key="1">
    <source>
        <dbReference type="ARBA" id="ARBA00010088"/>
    </source>
</evidence>
<evidence type="ECO:0000313" key="5">
    <source>
        <dbReference type="Proteomes" id="UP000254467"/>
    </source>
</evidence>
<dbReference type="InterPro" id="IPR051601">
    <property type="entry name" value="Serine_prot/Carboxylest_S33"/>
</dbReference>
<dbReference type="Proteomes" id="UP000254467">
    <property type="component" value="Unassembled WGS sequence"/>
</dbReference>
<dbReference type="PANTHER" id="PTHR43248:SF2">
    <property type="entry name" value="PROLYL AMINOPEPTIDASE"/>
    <property type="match status" value="1"/>
</dbReference>
<dbReference type="AlphaFoldDB" id="A0A376CK07"/>
<dbReference type="Gene3D" id="3.40.50.1820">
    <property type="entry name" value="alpha/beta hydrolase"/>
    <property type="match status" value="1"/>
</dbReference>
<dbReference type="InterPro" id="IPR000073">
    <property type="entry name" value="AB_hydrolase_1"/>
</dbReference>
<dbReference type="PANTHER" id="PTHR43248">
    <property type="entry name" value="2-SUCCINYL-6-HYDROXY-2,4-CYCLOHEXADIENE-1-CARBOXYLATE SYNTHASE"/>
    <property type="match status" value="1"/>
</dbReference>
<proteinExistence type="inferred from homology"/>
<dbReference type="Pfam" id="PF00561">
    <property type="entry name" value="Abhydrolase_1"/>
    <property type="match status" value="1"/>
</dbReference>
<dbReference type="STRING" id="35756.GCA_001044155_01916"/>
<dbReference type="SUPFAM" id="SSF53474">
    <property type="entry name" value="alpha/beta-Hydrolases"/>
    <property type="match status" value="1"/>
</dbReference>
<organism evidence="4 5">
    <name type="scientific">Corynebacterium pilosum</name>
    <dbReference type="NCBI Taxonomy" id="35756"/>
    <lineage>
        <taxon>Bacteria</taxon>
        <taxon>Bacillati</taxon>
        <taxon>Actinomycetota</taxon>
        <taxon>Actinomycetes</taxon>
        <taxon>Mycobacteriales</taxon>
        <taxon>Corynebacteriaceae</taxon>
        <taxon>Corynebacterium</taxon>
    </lineage>
</organism>